<comment type="caution">
    <text evidence="2">The sequence shown here is derived from an EMBL/GenBank/DDBJ whole genome shotgun (WGS) entry which is preliminary data.</text>
</comment>
<accession>A0ABU7CYV1</accession>
<evidence type="ECO:0000313" key="3">
    <source>
        <dbReference type="Proteomes" id="UP001352852"/>
    </source>
</evidence>
<feature type="compositionally biased region" description="Low complexity" evidence="1">
    <location>
        <begin position="202"/>
        <end position="214"/>
    </location>
</feature>
<evidence type="ECO:0008006" key="4">
    <source>
        <dbReference type="Google" id="ProtNLM"/>
    </source>
</evidence>
<feature type="compositionally biased region" description="Polar residues" evidence="1">
    <location>
        <begin position="171"/>
        <end position="201"/>
    </location>
</feature>
<reference evidence="2 3" key="1">
    <citation type="submission" date="2021-06" db="EMBL/GenBank/DDBJ databases">
        <authorList>
            <person name="Palmer J.M."/>
        </authorList>
    </citation>
    <scope>NUCLEOTIDE SEQUENCE [LARGE SCALE GENOMIC DNA]</scope>
    <source>
        <strain evidence="2 3">CL_MEX2019</strain>
        <tissue evidence="2">Muscle</tissue>
    </source>
</reference>
<proteinExistence type="predicted"/>
<sequence length="536" mass="56287">MVSVRSAELRSLGWDAVTKHQLFLQRFSSRLGPGVRQQGRTNRPDRGPAPPPGSGTGPPGQERSEPGPSEESRVVEADGSLAKRQNQDQGIPKPRTSAIAHSPTASIPKPTSNQQPAAGSAGRQPVPTASRLPVKGLPGSLSCSSLGSNENNAANSKASPGAPPPTDSKPNDQPSRASPSSGSQNTAKPHNSGITSATGDISSSSGPMPPAAGMRSRAPTVQARTSTTGLKTPTITNQNMTKMPAGHPPAKAIPSAAGGPAKPPLQRNGLARLGRLNSTVDKNKPREAPARPTNSSSQITTGNQQNHQLAPAESVPDVLNANTPVTPTLPVPSPDDSITTSGCAGPTGPGLKARTGSRSSPKHRSRLQHASRPGVGGAVAPVGMVTVKQNQNKEQMERKNQAIIQLRRLLVQGNRRVEALAVVIQHLFSEVRVGMKMDQGIPSFSFKFSFFFTTSGWGNTFVPPDELLIRQTSSTHHSGTAIPDIIIPLQLLFEAEEMNVFGLIKYRLVSADFKGLNEGKHHLSVLRPPCPAAACN</sequence>
<feature type="compositionally biased region" description="Low complexity" evidence="1">
    <location>
        <begin position="136"/>
        <end position="159"/>
    </location>
</feature>
<feature type="compositionally biased region" description="Polar residues" evidence="1">
    <location>
        <begin position="292"/>
        <end position="308"/>
    </location>
</feature>
<feature type="region of interest" description="Disordered" evidence="1">
    <location>
        <begin position="28"/>
        <end position="378"/>
    </location>
</feature>
<evidence type="ECO:0000256" key="1">
    <source>
        <dbReference type="SAM" id="MobiDB-lite"/>
    </source>
</evidence>
<keyword evidence="3" id="KW-1185">Reference proteome</keyword>
<protein>
    <recommendedName>
        <fullName evidence="4">Flocculation protein FLO11-like</fullName>
    </recommendedName>
</protein>
<dbReference type="EMBL" id="JAHUTJ010008998">
    <property type="protein sequence ID" value="MED6267410.1"/>
    <property type="molecule type" value="Genomic_DNA"/>
</dbReference>
<organism evidence="2 3">
    <name type="scientific">Characodon lateralis</name>
    <dbReference type="NCBI Taxonomy" id="208331"/>
    <lineage>
        <taxon>Eukaryota</taxon>
        <taxon>Metazoa</taxon>
        <taxon>Chordata</taxon>
        <taxon>Craniata</taxon>
        <taxon>Vertebrata</taxon>
        <taxon>Euteleostomi</taxon>
        <taxon>Actinopterygii</taxon>
        <taxon>Neopterygii</taxon>
        <taxon>Teleostei</taxon>
        <taxon>Neoteleostei</taxon>
        <taxon>Acanthomorphata</taxon>
        <taxon>Ovalentaria</taxon>
        <taxon>Atherinomorphae</taxon>
        <taxon>Cyprinodontiformes</taxon>
        <taxon>Goodeidae</taxon>
        <taxon>Characodon</taxon>
    </lineage>
</organism>
<name>A0ABU7CYV1_9TELE</name>
<feature type="compositionally biased region" description="Basic and acidic residues" evidence="1">
    <location>
        <begin position="62"/>
        <end position="76"/>
    </location>
</feature>
<gene>
    <name evidence="2" type="ORF">CHARACLAT_011823</name>
</gene>
<dbReference type="Proteomes" id="UP001352852">
    <property type="component" value="Unassembled WGS sequence"/>
</dbReference>
<feature type="compositionally biased region" description="Basic residues" evidence="1">
    <location>
        <begin position="360"/>
        <end position="369"/>
    </location>
</feature>
<evidence type="ECO:0000313" key="2">
    <source>
        <dbReference type="EMBL" id="MED6267410.1"/>
    </source>
</evidence>
<feature type="compositionally biased region" description="Polar residues" evidence="1">
    <location>
        <begin position="222"/>
        <end position="241"/>
    </location>
</feature>
<feature type="compositionally biased region" description="Polar residues" evidence="1">
    <location>
        <begin position="103"/>
        <end position="117"/>
    </location>
</feature>